<dbReference type="InterPro" id="IPR011053">
    <property type="entry name" value="Single_hybrid_motif"/>
</dbReference>
<feature type="compositionally biased region" description="Polar residues" evidence="1">
    <location>
        <begin position="62"/>
        <end position="73"/>
    </location>
</feature>
<dbReference type="AlphaFoldDB" id="A0A816I452"/>
<organism evidence="3">
    <name type="scientific">Brassica napus</name>
    <name type="common">Rape</name>
    <dbReference type="NCBI Taxonomy" id="3708"/>
    <lineage>
        <taxon>Eukaryota</taxon>
        <taxon>Viridiplantae</taxon>
        <taxon>Streptophyta</taxon>
        <taxon>Embryophyta</taxon>
        <taxon>Tracheophyta</taxon>
        <taxon>Spermatophyta</taxon>
        <taxon>Magnoliopsida</taxon>
        <taxon>eudicotyledons</taxon>
        <taxon>Gunneridae</taxon>
        <taxon>Pentapetalae</taxon>
        <taxon>rosids</taxon>
        <taxon>malvids</taxon>
        <taxon>Brassicales</taxon>
        <taxon>Brassicaceae</taxon>
        <taxon>Brassiceae</taxon>
        <taxon>Brassica</taxon>
    </lineage>
</organism>
<accession>A0A816I452</accession>
<evidence type="ECO:0000256" key="2">
    <source>
        <dbReference type="SAM" id="SignalP"/>
    </source>
</evidence>
<sequence>MCHFGIGPRLCLSLSFSFSFVSFCMSLSQPCTKHDPMEGVRRRHQNRRGGTAEDERDPDVSASETRLCSQFGSDDQRNSEEGEPSDRRDAGDTRRDIGLWASRVASHLRISVAQRGFASVVESVKATSDINFLVSGKVVEVNEVLSESPGLVNTSPYEDGWIIKVELSDAGEVEKL</sequence>
<proteinExistence type="predicted"/>
<evidence type="ECO:0000256" key="1">
    <source>
        <dbReference type="SAM" id="MobiDB-lite"/>
    </source>
</evidence>
<reference evidence="3" key="1">
    <citation type="submission" date="2021-01" db="EMBL/GenBank/DDBJ databases">
        <authorList>
            <consortium name="Genoscope - CEA"/>
            <person name="William W."/>
        </authorList>
    </citation>
    <scope>NUCLEOTIDE SEQUENCE</scope>
</reference>
<protein>
    <submittedName>
        <fullName evidence="3">(rape) hypothetical protein</fullName>
    </submittedName>
</protein>
<feature type="region of interest" description="Disordered" evidence="1">
    <location>
        <begin position="32"/>
        <end position="93"/>
    </location>
</feature>
<gene>
    <name evidence="3" type="ORF">DARMORV10_C03P12420.1</name>
</gene>
<keyword evidence="2" id="KW-0732">Signal</keyword>
<feature type="signal peptide" evidence="2">
    <location>
        <begin position="1"/>
        <end position="26"/>
    </location>
</feature>
<dbReference type="CDD" id="cd06848">
    <property type="entry name" value="GCS_H"/>
    <property type="match status" value="1"/>
</dbReference>
<dbReference type="InterPro" id="IPR033753">
    <property type="entry name" value="GCV_H/Fam206"/>
</dbReference>
<dbReference type="PANTHER" id="PTHR11715:SF3">
    <property type="entry name" value="GLYCINE CLEAVAGE SYSTEM H PROTEIN-RELATED"/>
    <property type="match status" value="1"/>
</dbReference>
<feature type="chain" id="PRO_5032921283" evidence="2">
    <location>
        <begin position="27"/>
        <end position="176"/>
    </location>
</feature>
<dbReference type="Gene3D" id="2.40.50.100">
    <property type="match status" value="1"/>
</dbReference>
<name>A0A816I452_BRANA</name>
<dbReference type="EMBL" id="HG994367">
    <property type="protein sequence ID" value="CAF1698231.1"/>
    <property type="molecule type" value="Genomic_DNA"/>
</dbReference>
<evidence type="ECO:0000313" key="3">
    <source>
        <dbReference type="EMBL" id="CAF1698231.1"/>
    </source>
</evidence>
<dbReference type="Pfam" id="PF01597">
    <property type="entry name" value="GCV_H"/>
    <property type="match status" value="1"/>
</dbReference>
<dbReference type="Proteomes" id="UP001295469">
    <property type="component" value="Chromosome C03"/>
</dbReference>
<dbReference type="InterPro" id="IPR002930">
    <property type="entry name" value="GCV_H"/>
</dbReference>
<dbReference type="PANTHER" id="PTHR11715">
    <property type="entry name" value="GLYCINE CLEAVAGE SYSTEM H PROTEIN"/>
    <property type="match status" value="1"/>
</dbReference>
<feature type="compositionally biased region" description="Basic and acidic residues" evidence="1">
    <location>
        <begin position="74"/>
        <end position="93"/>
    </location>
</feature>
<dbReference type="SUPFAM" id="SSF51230">
    <property type="entry name" value="Single hybrid motif"/>
    <property type="match status" value="1"/>
</dbReference>
<dbReference type="GO" id="GO:0019464">
    <property type="term" value="P:glycine decarboxylation via glycine cleavage system"/>
    <property type="evidence" value="ECO:0007669"/>
    <property type="project" value="InterPro"/>
</dbReference>
<dbReference type="GO" id="GO:0005960">
    <property type="term" value="C:glycine cleavage complex"/>
    <property type="evidence" value="ECO:0007669"/>
    <property type="project" value="InterPro"/>
</dbReference>